<feature type="transmembrane region" description="Helical" evidence="7">
    <location>
        <begin position="88"/>
        <end position="107"/>
    </location>
</feature>
<dbReference type="KEGG" id="lvs:LOKVESSMR4R_01948"/>
<evidence type="ECO:0000256" key="3">
    <source>
        <dbReference type="ARBA" id="ARBA00022475"/>
    </source>
</evidence>
<feature type="transmembrane region" description="Helical" evidence="7">
    <location>
        <begin position="308"/>
        <end position="325"/>
    </location>
</feature>
<feature type="transmembrane region" description="Helical" evidence="7">
    <location>
        <begin position="113"/>
        <end position="134"/>
    </location>
</feature>
<evidence type="ECO:0000256" key="1">
    <source>
        <dbReference type="ARBA" id="ARBA00004651"/>
    </source>
</evidence>
<dbReference type="Gene3D" id="1.20.1250.20">
    <property type="entry name" value="MFS general substrate transporter like domains"/>
    <property type="match status" value="1"/>
</dbReference>
<dbReference type="PANTHER" id="PTHR23513:SF6">
    <property type="entry name" value="MAJOR FACILITATOR SUPERFAMILY ASSOCIATED DOMAIN-CONTAINING PROTEIN"/>
    <property type="match status" value="1"/>
</dbReference>
<feature type="domain" description="Major facilitator superfamily (MFS) profile" evidence="8">
    <location>
        <begin position="24"/>
        <end position="421"/>
    </location>
</feature>
<feature type="transmembrane region" description="Helical" evidence="7">
    <location>
        <begin position="170"/>
        <end position="200"/>
    </location>
</feature>
<keyword evidence="4 7" id="KW-0812">Transmembrane</keyword>
<dbReference type="InterPro" id="IPR010290">
    <property type="entry name" value="TM_effector"/>
</dbReference>
<feature type="transmembrane region" description="Helical" evidence="7">
    <location>
        <begin position="232"/>
        <end position="251"/>
    </location>
</feature>
<dbReference type="InterPro" id="IPR020846">
    <property type="entry name" value="MFS_dom"/>
</dbReference>
<keyword evidence="6 7" id="KW-0472">Membrane</keyword>
<feature type="transmembrane region" description="Helical" evidence="7">
    <location>
        <begin position="60"/>
        <end position="81"/>
    </location>
</feature>
<feature type="transmembrane region" description="Helical" evidence="7">
    <location>
        <begin position="271"/>
        <end position="296"/>
    </location>
</feature>
<dbReference type="PANTHER" id="PTHR23513">
    <property type="entry name" value="INTEGRAL MEMBRANE EFFLUX PROTEIN-RELATED"/>
    <property type="match status" value="1"/>
</dbReference>
<dbReference type="GO" id="GO:0005886">
    <property type="term" value="C:plasma membrane"/>
    <property type="evidence" value="ECO:0007669"/>
    <property type="project" value="UniProtKB-SubCell"/>
</dbReference>
<evidence type="ECO:0000256" key="7">
    <source>
        <dbReference type="SAM" id="Phobius"/>
    </source>
</evidence>
<evidence type="ECO:0000259" key="8">
    <source>
        <dbReference type="PROSITE" id="PS50850"/>
    </source>
</evidence>
<proteinExistence type="predicted"/>
<evidence type="ECO:0000313" key="10">
    <source>
        <dbReference type="Proteomes" id="UP000195273"/>
    </source>
</evidence>
<feature type="transmembrane region" description="Helical" evidence="7">
    <location>
        <begin position="146"/>
        <end position="164"/>
    </location>
</feature>
<evidence type="ECO:0000256" key="4">
    <source>
        <dbReference type="ARBA" id="ARBA00022692"/>
    </source>
</evidence>
<name>A0A1Y0ECU3_9RHOB</name>
<keyword evidence="10" id="KW-1185">Reference proteome</keyword>
<dbReference type="AlphaFoldDB" id="A0A1Y0ECU3"/>
<dbReference type="OrthoDB" id="9809918at2"/>
<reference evidence="9 10" key="1">
    <citation type="submission" date="2017-05" db="EMBL/GenBank/DDBJ databases">
        <title>Genome Sequence of Loktanella vestfoldensis Strain SMR4r Isolated from a Culture of the Diatom Skeletonema marinoi.</title>
        <authorList>
            <person name="Topel M."/>
            <person name="Pinder M.I.M."/>
            <person name="Johansson O.N."/>
            <person name="Kourtchenko O."/>
            <person name="Godhe A."/>
            <person name="Clarke A.K."/>
        </authorList>
    </citation>
    <scope>NUCLEOTIDE SEQUENCE [LARGE SCALE GENOMIC DNA]</scope>
    <source>
        <strain evidence="9 10">SMR4r</strain>
    </source>
</reference>
<evidence type="ECO:0000313" key="9">
    <source>
        <dbReference type="EMBL" id="ARU01260.1"/>
    </source>
</evidence>
<keyword evidence="3" id="KW-1003">Cell membrane</keyword>
<evidence type="ECO:0000256" key="6">
    <source>
        <dbReference type="ARBA" id="ARBA00023136"/>
    </source>
</evidence>
<dbReference type="GO" id="GO:0022857">
    <property type="term" value="F:transmembrane transporter activity"/>
    <property type="evidence" value="ECO:0007669"/>
    <property type="project" value="InterPro"/>
</dbReference>
<sequence length="421" mass="44185">MRAVITSGARFRYNAVKEIFSLRVFAIYQFGHFASTIGFWMQRLAIGWITWEMTGSTSWLGLVAFAELFPSILTGIWGGVLVDKSSSVRVMLGGTVVVAFVSLSLAVCEALDLLTPWLILAHMLVIGAMTGLVLPARLAMASHLAPASMLPAAIAVNSTGFNLSRFLGPAIAAAIMVVGSVAAVLFISVLLYACFLLCLYRLRRTPHNADQASGALDIASMATIEVVPTRKVILGLISIPLIFAVILTQLVQGLLLRPASELFPAFGEIVFGMGVTGLGMLNAALGIGAILGALMFPSVGTQRSSMHQLVIGTAVFALTLLAFSMSSSFSVVLVILVIHGATMTFSNIVAMSFVQLNTPRNRLGRVLSVYGIVFRAGPAIGTVAFGVSADLVGLAATGIAFALAALACLAAIGLVIIRPNL</sequence>
<keyword evidence="2" id="KW-0813">Transport</keyword>
<dbReference type="SUPFAM" id="SSF103473">
    <property type="entry name" value="MFS general substrate transporter"/>
    <property type="match status" value="1"/>
</dbReference>
<evidence type="ECO:0000256" key="5">
    <source>
        <dbReference type="ARBA" id="ARBA00022989"/>
    </source>
</evidence>
<protein>
    <submittedName>
        <fullName evidence="9">Enterobactin exporter EntS</fullName>
    </submittedName>
</protein>
<dbReference type="RefSeq" id="WP_087207910.1">
    <property type="nucleotide sequence ID" value="NZ_CP021431.1"/>
</dbReference>
<accession>A0A1Y0ECU3</accession>
<comment type="subcellular location">
    <subcellularLocation>
        <location evidence="1">Cell membrane</location>
        <topology evidence="1">Multi-pass membrane protein</topology>
    </subcellularLocation>
</comment>
<organism evidence="9 10">
    <name type="scientific">Yoonia vestfoldensis</name>
    <dbReference type="NCBI Taxonomy" id="245188"/>
    <lineage>
        <taxon>Bacteria</taxon>
        <taxon>Pseudomonadati</taxon>
        <taxon>Pseudomonadota</taxon>
        <taxon>Alphaproteobacteria</taxon>
        <taxon>Rhodobacterales</taxon>
        <taxon>Paracoccaceae</taxon>
        <taxon>Yoonia</taxon>
    </lineage>
</organism>
<dbReference type="PROSITE" id="PS50850">
    <property type="entry name" value="MFS"/>
    <property type="match status" value="1"/>
</dbReference>
<dbReference type="CDD" id="cd06173">
    <property type="entry name" value="MFS_MefA_like"/>
    <property type="match status" value="1"/>
</dbReference>
<dbReference type="Proteomes" id="UP000195273">
    <property type="component" value="Chromosome"/>
</dbReference>
<keyword evidence="5 7" id="KW-1133">Transmembrane helix</keyword>
<feature type="transmembrane region" description="Helical" evidence="7">
    <location>
        <begin position="366"/>
        <end position="387"/>
    </location>
</feature>
<dbReference type="Pfam" id="PF05977">
    <property type="entry name" value="MFS_3"/>
    <property type="match status" value="1"/>
</dbReference>
<feature type="transmembrane region" description="Helical" evidence="7">
    <location>
        <begin position="393"/>
        <end position="417"/>
    </location>
</feature>
<feature type="transmembrane region" description="Helical" evidence="7">
    <location>
        <begin position="20"/>
        <end position="40"/>
    </location>
</feature>
<evidence type="ECO:0000256" key="2">
    <source>
        <dbReference type="ARBA" id="ARBA00022448"/>
    </source>
</evidence>
<feature type="transmembrane region" description="Helical" evidence="7">
    <location>
        <begin position="331"/>
        <end position="354"/>
    </location>
</feature>
<dbReference type="EMBL" id="CP021431">
    <property type="protein sequence ID" value="ARU01260.1"/>
    <property type="molecule type" value="Genomic_DNA"/>
</dbReference>
<gene>
    <name evidence="9" type="ORF">LOKVESSMR4R_01948</name>
</gene>
<dbReference type="InterPro" id="IPR036259">
    <property type="entry name" value="MFS_trans_sf"/>
</dbReference>